<keyword evidence="1" id="KW-0812">Transmembrane</keyword>
<dbReference type="Proteomes" id="UP000491181">
    <property type="component" value="Unassembled WGS sequence"/>
</dbReference>
<feature type="transmembrane region" description="Helical" evidence="1">
    <location>
        <begin position="38"/>
        <end position="58"/>
    </location>
</feature>
<keyword evidence="4" id="KW-1185">Reference proteome</keyword>
<dbReference type="EMBL" id="BLLS01000100">
    <property type="protein sequence ID" value="GFH87523.1"/>
    <property type="molecule type" value="Genomic_DNA"/>
</dbReference>
<dbReference type="Proteomes" id="UP000305751">
    <property type="component" value="Unassembled WGS sequence"/>
</dbReference>
<evidence type="ECO:0000313" key="5">
    <source>
        <dbReference type="Proteomes" id="UP000491181"/>
    </source>
</evidence>
<name>A0A4S2B091_9BACE</name>
<evidence type="ECO:0000313" key="3">
    <source>
        <dbReference type="EMBL" id="TGY06822.1"/>
    </source>
</evidence>
<protein>
    <recommendedName>
        <fullName evidence="6">Transmembrane protein</fullName>
    </recommendedName>
</protein>
<keyword evidence="1" id="KW-0472">Membrane</keyword>
<proteinExistence type="predicted"/>
<sequence length="245" mass="28510">MEHKQHTFHSIVIEVVTVLLAAIISFPVCDIAGVELSMLPFVVVACYVALKFLYHLCISLSAHIMDWSSISSQNPMITTQQNKGKCVSESIPSIIENNKILTKRMELFHYEFQHEQQQYRQQKEKEDDEKLDAIMKYTRNTFKRLDFDEADIFQICECVGYFVTNRRVLSTTEIHIKKRSSVTQISLKNFAWNIAFQYNINGDITAKFVLQTFNEWFSNSTIDTIRKNLRTTAGQHKIEIDENII</sequence>
<dbReference type="AlphaFoldDB" id="A0A4S2B091"/>
<evidence type="ECO:0008006" key="6">
    <source>
        <dbReference type="Google" id="ProtNLM"/>
    </source>
</evidence>
<evidence type="ECO:0000313" key="2">
    <source>
        <dbReference type="EMBL" id="GFH87523.1"/>
    </source>
</evidence>
<accession>A0A4S2B091</accession>
<dbReference type="RefSeq" id="WP_024986520.1">
    <property type="nucleotide sequence ID" value="NZ_BLLS01000100.1"/>
</dbReference>
<organism evidence="3 4">
    <name type="scientific">Bacteroides acidifaciens</name>
    <dbReference type="NCBI Taxonomy" id="85831"/>
    <lineage>
        <taxon>Bacteria</taxon>
        <taxon>Pseudomonadati</taxon>
        <taxon>Bacteroidota</taxon>
        <taxon>Bacteroidia</taxon>
        <taxon>Bacteroidales</taxon>
        <taxon>Bacteroidaceae</taxon>
        <taxon>Bacteroides</taxon>
    </lineage>
</organism>
<comment type="caution">
    <text evidence="3">The sequence shown here is derived from an EMBL/GenBank/DDBJ whole genome shotgun (WGS) entry which is preliminary data.</text>
</comment>
<evidence type="ECO:0000313" key="4">
    <source>
        <dbReference type="Proteomes" id="UP000305751"/>
    </source>
</evidence>
<reference evidence="2 5" key="2">
    <citation type="journal article" date="2020" name="Microbiome">
        <title>Single-cell genomics of uncultured bacteria reveals dietary fiber responders in the mouse gut microbiota.</title>
        <authorList>
            <person name="Chijiiwa R."/>
            <person name="Hosokawa M."/>
            <person name="Kogawa M."/>
            <person name="Nishikawa Y."/>
            <person name="Ide K."/>
            <person name="Sakanashi C."/>
            <person name="Takahashi K."/>
            <person name="Takeyama H."/>
        </authorList>
    </citation>
    <scope>NUCLEOTIDE SEQUENCE [LARGE SCALE GENOMIC DNA]</scope>
    <source>
        <strain evidence="2">IMSAGC_001</strain>
    </source>
</reference>
<dbReference type="EMBL" id="SRZA01000010">
    <property type="protein sequence ID" value="TGY06822.1"/>
    <property type="molecule type" value="Genomic_DNA"/>
</dbReference>
<evidence type="ECO:0000256" key="1">
    <source>
        <dbReference type="SAM" id="Phobius"/>
    </source>
</evidence>
<keyword evidence="1" id="KW-1133">Transmembrane helix</keyword>
<feature type="transmembrane region" description="Helical" evidence="1">
    <location>
        <begin position="7"/>
        <end position="26"/>
    </location>
</feature>
<gene>
    <name evidence="3" type="ORF">E5356_05880</name>
    <name evidence="2" type="ORF">IMSAGC001_02949</name>
</gene>
<reference evidence="3 4" key="1">
    <citation type="submission" date="2019-04" db="EMBL/GenBank/DDBJ databases">
        <title>Microbes associate with the intestines of laboratory mice.</title>
        <authorList>
            <person name="Navarre W."/>
            <person name="Wong E."/>
            <person name="Huang K."/>
            <person name="Tropini C."/>
            <person name="Ng K."/>
            <person name="Yu B."/>
        </authorList>
    </citation>
    <scope>NUCLEOTIDE SEQUENCE [LARGE SCALE GENOMIC DNA]</scope>
    <source>
        <strain evidence="3 4">NM70_E10</strain>
    </source>
</reference>
<dbReference type="GeneID" id="93046234"/>